<accession>A0A7X2P2L6</accession>
<dbReference type="InterPro" id="IPR004509">
    <property type="entry name" value="Competence_ComEA_HhH"/>
</dbReference>
<organism evidence="3 4">
    <name type="scientific">Oliverpabstia intestinalis</name>
    <dbReference type="NCBI Taxonomy" id="2606633"/>
    <lineage>
        <taxon>Bacteria</taxon>
        <taxon>Bacillati</taxon>
        <taxon>Bacillota</taxon>
        <taxon>Clostridia</taxon>
        <taxon>Lachnospirales</taxon>
        <taxon>Lachnospiraceae</taxon>
        <taxon>Oliverpabstia</taxon>
    </lineage>
</organism>
<feature type="domain" description="Helix-hairpin-helix DNA-binding motif class 1" evidence="2">
    <location>
        <begin position="171"/>
        <end position="190"/>
    </location>
</feature>
<comment type="caution">
    <text evidence="3">The sequence shown here is derived from an EMBL/GenBank/DDBJ whole genome shotgun (WGS) entry which is preliminary data.</text>
</comment>
<dbReference type="SUPFAM" id="SSF47781">
    <property type="entry name" value="RuvA domain 2-like"/>
    <property type="match status" value="1"/>
</dbReference>
<dbReference type="GO" id="GO:0003677">
    <property type="term" value="F:DNA binding"/>
    <property type="evidence" value="ECO:0007669"/>
    <property type="project" value="UniProtKB-KW"/>
</dbReference>
<dbReference type="Pfam" id="PF12836">
    <property type="entry name" value="HHH_3"/>
    <property type="match status" value="1"/>
</dbReference>
<feature type="domain" description="Helix-hairpin-helix DNA-binding motif class 1" evidence="2">
    <location>
        <begin position="201"/>
        <end position="220"/>
    </location>
</feature>
<evidence type="ECO:0000256" key="1">
    <source>
        <dbReference type="SAM" id="MobiDB-lite"/>
    </source>
</evidence>
<protein>
    <submittedName>
        <fullName evidence="3">ComEA family DNA-binding protein</fullName>
    </submittedName>
</protein>
<dbReference type="InterPro" id="IPR019554">
    <property type="entry name" value="Soluble_ligand-bd"/>
</dbReference>
<dbReference type="Pfam" id="PF10531">
    <property type="entry name" value="SLBB"/>
    <property type="match status" value="1"/>
</dbReference>
<dbReference type="AlphaFoldDB" id="A0A7X2P2L6"/>
<name>A0A7X2P2L6_9FIRM</name>
<dbReference type="InterPro" id="IPR010994">
    <property type="entry name" value="RuvA_2-like"/>
</dbReference>
<evidence type="ECO:0000313" key="4">
    <source>
        <dbReference type="Proteomes" id="UP000440513"/>
    </source>
</evidence>
<gene>
    <name evidence="3" type="ORF">FYJ57_06380</name>
</gene>
<dbReference type="GO" id="GO:0015627">
    <property type="term" value="C:type II protein secretion system complex"/>
    <property type="evidence" value="ECO:0007669"/>
    <property type="project" value="TreeGrafter"/>
</dbReference>
<dbReference type="Proteomes" id="UP000440513">
    <property type="component" value="Unassembled WGS sequence"/>
</dbReference>
<dbReference type="Gene3D" id="1.10.150.280">
    <property type="entry name" value="AF1531-like domain"/>
    <property type="match status" value="1"/>
</dbReference>
<evidence type="ECO:0000259" key="2">
    <source>
        <dbReference type="SMART" id="SM00278"/>
    </source>
</evidence>
<dbReference type="GO" id="GO:0006281">
    <property type="term" value="P:DNA repair"/>
    <property type="evidence" value="ECO:0007669"/>
    <property type="project" value="InterPro"/>
</dbReference>
<proteinExistence type="predicted"/>
<feature type="compositionally biased region" description="Polar residues" evidence="1">
    <location>
        <begin position="48"/>
        <end position="63"/>
    </location>
</feature>
<feature type="region of interest" description="Disordered" evidence="1">
    <location>
        <begin position="44"/>
        <end position="78"/>
    </location>
</feature>
<evidence type="ECO:0000313" key="3">
    <source>
        <dbReference type="EMBL" id="MST66363.1"/>
    </source>
</evidence>
<feature type="compositionally biased region" description="Basic and acidic residues" evidence="1">
    <location>
        <begin position="69"/>
        <end position="78"/>
    </location>
</feature>
<keyword evidence="3" id="KW-0238">DNA-binding</keyword>
<dbReference type="PANTHER" id="PTHR21180">
    <property type="entry name" value="ENDONUCLEASE/EXONUCLEASE/PHOSPHATASE FAMILY DOMAIN-CONTAINING PROTEIN 1"/>
    <property type="match status" value="1"/>
</dbReference>
<sequence length="224" mass="25320">MHGGSLRAKAIRSVQMKQKKKILWMLLPVLIFVGCGTQDSILKRGQPETGSLEEQQDTETVYNVESETQDEKPEQEEKPLQEWIYVDVCGAVRNPGVYRIEAGSRVFQVLEQAGGCTEKASLETVNQADLLTDGQKIRIYTKEEAGQMEKKLQEEDPLLDDRVDINRAGKEELMTLTGVGETRAQAILAYRETHGSFSSVEELMQVEGIKEKTYEKLKDQIRIN</sequence>
<dbReference type="EMBL" id="VUMS01000009">
    <property type="protein sequence ID" value="MST66363.1"/>
    <property type="molecule type" value="Genomic_DNA"/>
</dbReference>
<dbReference type="SMART" id="SM00278">
    <property type="entry name" value="HhH1"/>
    <property type="match status" value="2"/>
</dbReference>
<dbReference type="InterPro" id="IPR051675">
    <property type="entry name" value="Endo/Exo/Phosphatase_dom_1"/>
</dbReference>
<keyword evidence="4" id="KW-1185">Reference proteome</keyword>
<dbReference type="InterPro" id="IPR003583">
    <property type="entry name" value="Hlx-hairpin-Hlx_DNA-bd_motif"/>
</dbReference>
<reference evidence="3 4" key="1">
    <citation type="submission" date="2019-08" db="EMBL/GenBank/DDBJ databases">
        <title>In-depth cultivation of the pig gut microbiome towards novel bacterial diversity and tailored functional studies.</title>
        <authorList>
            <person name="Wylensek D."/>
            <person name="Hitch T.C.A."/>
            <person name="Clavel T."/>
        </authorList>
    </citation>
    <scope>NUCLEOTIDE SEQUENCE [LARGE SCALE GENOMIC DNA]</scope>
    <source>
        <strain evidence="3 4">BSM-380-WT-5A</strain>
    </source>
</reference>
<dbReference type="GO" id="GO:0015628">
    <property type="term" value="P:protein secretion by the type II secretion system"/>
    <property type="evidence" value="ECO:0007669"/>
    <property type="project" value="TreeGrafter"/>
</dbReference>
<dbReference type="PANTHER" id="PTHR21180:SF32">
    <property type="entry name" value="ENDONUCLEASE_EXONUCLEASE_PHOSPHATASE FAMILY DOMAIN-CONTAINING PROTEIN 1"/>
    <property type="match status" value="1"/>
</dbReference>
<dbReference type="PROSITE" id="PS51257">
    <property type="entry name" value="PROKAR_LIPOPROTEIN"/>
    <property type="match status" value="1"/>
</dbReference>
<dbReference type="NCBIfam" id="TIGR00426">
    <property type="entry name" value="competence protein ComEA helix-hairpin-helix repeat region"/>
    <property type="match status" value="1"/>
</dbReference>